<dbReference type="InterPro" id="IPR007863">
    <property type="entry name" value="Peptidase_M16_C"/>
</dbReference>
<keyword evidence="8" id="KW-0378">Hydrolase</keyword>
<dbReference type="InterPro" id="IPR032632">
    <property type="entry name" value="Peptidase_M16_M"/>
</dbReference>
<keyword evidence="7" id="KW-0479">Metal-binding</keyword>
<feature type="domain" description="Peptidase M16 C-terminal" evidence="18">
    <location>
        <begin position="241"/>
        <end position="421"/>
    </location>
</feature>
<evidence type="ECO:0000256" key="4">
    <source>
        <dbReference type="ARBA" id="ARBA00012449"/>
    </source>
</evidence>
<dbReference type="SUPFAM" id="SSF63411">
    <property type="entry name" value="LuxS/MPP-like metallohydrolase"/>
    <property type="match status" value="4"/>
</dbReference>
<evidence type="ECO:0000256" key="6">
    <source>
        <dbReference type="ARBA" id="ARBA00022670"/>
    </source>
</evidence>
<evidence type="ECO:0000259" key="19">
    <source>
        <dbReference type="Pfam" id="PF16187"/>
    </source>
</evidence>
<feature type="domain" description="Coenzyme PQQ synthesis protein F-like C-terminal lobe" evidence="20">
    <location>
        <begin position="803"/>
        <end position="900"/>
    </location>
</feature>
<name>A0A327X003_9GAMM</name>
<evidence type="ECO:0000259" key="20">
    <source>
        <dbReference type="Pfam" id="PF22456"/>
    </source>
</evidence>
<dbReference type="OrthoDB" id="9811314at2"/>
<evidence type="ECO:0000256" key="8">
    <source>
        <dbReference type="ARBA" id="ARBA00022801"/>
    </source>
</evidence>
<dbReference type="PANTHER" id="PTHR43690:SF18">
    <property type="entry name" value="INSULIN-DEGRADING ENZYME-RELATED"/>
    <property type="match status" value="1"/>
</dbReference>
<dbReference type="Gene3D" id="3.30.830.10">
    <property type="entry name" value="Metalloenzyme, LuxS/M16 peptidase-like"/>
    <property type="match status" value="4"/>
</dbReference>
<feature type="region of interest" description="Disordered" evidence="15">
    <location>
        <begin position="36"/>
        <end position="62"/>
    </location>
</feature>
<dbReference type="GO" id="GO:0046872">
    <property type="term" value="F:metal ion binding"/>
    <property type="evidence" value="ECO:0007669"/>
    <property type="project" value="UniProtKB-KW"/>
</dbReference>
<evidence type="ECO:0000313" key="24">
    <source>
        <dbReference type="Proteomes" id="UP000287865"/>
    </source>
</evidence>
<dbReference type="Pfam" id="PF16187">
    <property type="entry name" value="Peptidase_M16_M"/>
    <property type="match status" value="1"/>
</dbReference>
<feature type="compositionally biased region" description="Low complexity" evidence="15">
    <location>
        <begin position="41"/>
        <end position="58"/>
    </location>
</feature>
<reference evidence="21 23" key="2">
    <citation type="submission" date="2018-06" db="EMBL/GenBank/DDBJ databases">
        <title>Genomic Encyclopedia of Type Strains, Phase III (KMG-III): the genomes of soil and plant-associated and newly described type strains.</title>
        <authorList>
            <person name="Whitman W."/>
        </authorList>
    </citation>
    <scope>NUCLEOTIDE SEQUENCE [LARGE SCALE GENOMIC DNA]</scope>
    <source>
        <strain evidence="21 23">CGMCC 1.15366</strain>
    </source>
</reference>
<comment type="similarity">
    <text evidence="3 14">Belongs to the peptidase M16 family.</text>
</comment>
<dbReference type="Proteomes" id="UP000287865">
    <property type="component" value="Unassembled WGS sequence"/>
</dbReference>
<dbReference type="RefSeq" id="WP_111568793.1">
    <property type="nucleotide sequence ID" value="NZ_PIPK01000002.1"/>
</dbReference>
<evidence type="ECO:0000256" key="16">
    <source>
        <dbReference type="SAM" id="SignalP"/>
    </source>
</evidence>
<gene>
    <name evidence="21" type="ORF">B0I24_103181</name>
    <name evidence="22" type="ORF">CWE07_03350</name>
</gene>
<evidence type="ECO:0000259" key="17">
    <source>
        <dbReference type="Pfam" id="PF00675"/>
    </source>
</evidence>
<dbReference type="GO" id="GO:0004222">
    <property type="term" value="F:metalloendopeptidase activity"/>
    <property type="evidence" value="ECO:0007669"/>
    <property type="project" value="UniProtKB-EC"/>
</dbReference>
<feature type="domain" description="Peptidase M16 N-terminal" evidence="17">
    <location>
        <begin position="81"/>
        <end position="218"/>
    </location>
</feature>
<proteinExistence type="inferred from homology"/>
<evidence type="ECO:0000256" key="3">
    <source>
        <dbReference type="ARBA" id="ARBA00007261"/>
    </source>
</evidence>
<dbReference type="InterPro" id="IPR011249">
    <property type="entry name" value="Metalloenz_LuxS/M16"/>
</dbReference>
<evidence type="ECO:0000256" key="5">
    <source>
        <dbReference type="ARBA" id="ARBA00017565"/>
    </source>
</evidence>
<evidence type="ECO:0000256" key="2">
    <source>
        <dbReference type="ARBA" id="ARBA00002184"/>
    </source>
</evidence>
<dbReference type="Pfam" id="PF05193">
    <property type="entry name" value="Peptidase_M16_C"/>
    <property type="match status" value="1"/>
</dbReference>
<evidence type="ECO:0000256" key="14">
    <source>
        <dbReference type="RuleBase" id="RU004447"/>
    </source>
</evidence>
<evidence type="ECO:0000313" key="23">
    <source>
        <dbReference type="Proteomes" id="UP000249203"/>
    </source>
</evidence>
<evidence type="ECO:0000256" key="12">
    <source>
        <dbReference type="ARBA" id="ARBA00031184"/>
    </source>
</evidence>
<dbReference type="InterPro" id="IPR011765">
    <property type="entry name" value="Pept_M16_N"/>
</dbReference>
<dbReference type="InterPro" id="IPR054734">
    <property type="entry name" value="PqqF-like_C_4"/>
</dbReference>
<dbReference type="Proteomes" id="UP000249203">
    <property type="component" value="Unassembled WGS sequence"/>
</dbReference>
<dbReference type="InterPro" id="IPR001431">
    <property type="entry name" value="Pept_M16_Zn_BS"/>
</dbReference>
<evidence type="ECO:0000256" key="1">
    <source>
        <dbReference type="ARBA" id="ARBA00001947"/>
    </source>
</evidence>
<dbReference type="GO" id="GO:0005737">
    <property type="term" value="C:cytoplasm"/>
    <property type="evidence" value="ECO:0007669"/>
    <property type="project" value="UniProtKB-ARBA"/>
</dbReference>
<dbReference type="EC" id="3.4.24.55" evidence="4"/>
<keyword evidence="6 21" id="KW-0645">Protease</keyword>
<evidence type="ECO:0000256" key="9">
    <source>
        <dbReference type="ARBA" id="ARBA00022833"/>
    </source>
</evidence>
<dbReference type="PROSITE" id="PS00143">
    <property type="entry name" value="INSULINASE"/>
    <property type="match status" value="1"/>
</dbReference>
<accession>A0A327X003</accession>
<evidence type="ECO:0000256" key="15">
    <source>
        <dbReference type="SAM" id="MobiDB-lite"/>
    </source>
</evidence>
<reference evidence="22 24" key="1">
    <citation type="journal article" date="2018" name="Front. Microbiol.">
        <title>Genome-Based Analysis Reveals the Taxonomy and Diversity of the Family Idiomarinaceae.</title>
        <authorList>
            <person name="Liu Y."/>
            <person name="Lai Q."/>
            <person name="Shao Z."/>
        </authorList>
    </citation>
    <scope>NUCLEOTIDE SEQUENCE [LARGE SCALE GENOMIC DNA]</scope>
    <source>
        <strain evidence="22 24">CF12-14</strain>
    </source>
</reference>
<dbReference type="PROSITE" id="PS51257">
    <property type="entry name" value="PROKAR_LIPOPROTEIN"/>
    <property type="match status" value="1"/>
</dbReference>
<keyword evidence="10" id="KW-0482">Metalloprotease</keyword>
<evidence type="ECO:0000259" key="18">
    <source>
        <dbReference type="Pfam" id="PF05193"/>
    </source>
</evidence>
<feature type="signal peptide" evidence="16">
    <location>
        <begin position="1"/>
        <end position="36"/>
    </location>
</feature>
<protein>
    <recommendedName>
        <fullName evidence="5">Protease 3</fullName>
        <ecNumber evidence="4">3.4.24.55</ecNumber>
    </recommendedName>
    <alternativeName>
        <fullName evidence="13">Pitrilysin</fullName>
    </alternativeName>
    <alternativeName>
        <fullName evidence="12">Protease III</fullName>
    </alternativeName>
    <alternativeName>
        <fullName evidence="11">Protease pi</fullName>
    </alternativeName>
</protein>
<evidence type="ECO:0000313" key="22">
    <source>
        <dbReference type="EMBL" id="RUO27667.1"/>
    </source>
</evidence>
<dbReference type="PANTHER" id="PTHR43690">
    <property type="entry name" value="NARDILYSIN"/>
    <property type="match status" value="1"/>
</dbReference>
<dbReference type="GO" id="GO:0006508">
    <property type="term" value="P:proteolysis"/>
    <property type="evidence" value="ECO:0007669"/>
    <property type="project" value="UniProtKB-KW"/>
</dbReference>
<comment type="caution">
    <text evidence="21">The sequence shown here is derived from an EMBL/GenBank/DDBJ whole genome shotgun (WGS) entry which is preliminary data.</text>
</comment>
<dbReference type="AlphaFoldDB" id="A0A327X003"/>
<dbReference type="InterPro" id="IPR050626">
    <property type="entry name" value="Peptidase_M16"/>
</dbReference>
<keyword evidence="9" id="KW-0862">Zinc</keyword>
<comment type="function">
    <text evidence="2">Endopeptidase that degrades small peptides of less than 7 kDa, such as glucagon and insulin.</text>
</comment>
<evidence type="ECO:0000256" key="7">
    <source>
        <dbReference type="ARBA" id="ARBA00022723"/>
    </source>
</evidence>
<dbReference type="Pfam" id="PF00675">
    <property type="entry name" value="Peptidase_M16"/>
    <property type="match status" value="1"/>
</dbReference>
<evidence type="ECO:0000256" key="13">
    <source>
        <dbReference type="ARBA" id="ARBA00033450"/>
    </source>
</evidence>
<evidence type="ECO:0000256" key="10">
    <source>
        <dbReference type="ARBA" id="ARBA00023049"/>
    </source>
</evidence>
<evidence type="ECO:0000256" key="11">
    <source>
        <dbReference type="ARBA" id="ARBA00029597"/>
    </source>
</evidence>
<evidence type="ECO:0000313" key="21">
    <source>
        <dbReference type="EMBL" id="RAJ99187.1"/>
    </source>
</evidence>
<dbReference type="Pfam" id="PF22456">
    <property type="entry name" value="PqqF-like_C_4"/>
    <property type="match status" value="1"/>
</dbReference>
<dbReference type="FunFam" id="3.30.830.10:FF:000012">
    <property type="entry name" value="Protease 3"/>
    <property type="match status" value="1"/>
</dbReference>
<dbReference type="EMBL" id="QLMD01000003">
    <property type="protein sequence ID" value="RAJ99187.1"/>
    <property type="molecule type" value="Genomic_DNA"/>
</dbReference>
<sequence length="983" mass="110407">MTTARFRTNPRSMRKSLLSSVITGACLALLVGCQPAPEPSSPNGSSTPASSQQQASDSGIYVSPNDSREYAVVRLDNGLDVVVVRDPDADKAAAALNVHVGSMQNPDEQLGLAHYLEHMLFLGTEKYPDPDEYGEFMSRHGGMHNAYTADDHTNYMFQINNDRLADALDRFSDFFKAPIFDPDYSEKEINAVDSEWSMRRASDGFILFKLNNITLNPEHPIARFRIGNKESLGDKEGSILYDEMLDFYRRYYSANLMTASIIGNYPLAELEQMAHTYFADIPNHDAPAPEITTPVVTDAERSRQIFYRPQMEMRVLQIDFTIDNNIDQFAYQPNELVAYMINSEMPGTPGAFLREQGWADNLGAYAQPNAYGNAGRFIIQAELTDTGLENREVIAGMLFNYIDKLRVEGVDEAYFDEVRTVLNNRFQFLQRTNAFNYATQLAAAMQHYPLQHIVDYSYRLDSYNPQAINEVLTQLSPDNARVWFIAPDVEVDQRLHYFDGEYRVEALNPEIIDSWRAQAQDIEVSLPSVNTLLPEDMSVKPLGDSTQAQQVINTAGVSVWLQRSERFQEPRANVSVQLFQDTSEQDLNQRMAAQVAVSAFNLAEQALAREASIAGVNYDLSAGQGLALNLSGFNDKQTLLAERVLSSFANYEPSASRLEQVKDRLRRQIENQALQFPVQQLGPRYNSFIQLPGANPEARLQALAAVTLDDVLAARDGLFNGVTIRALAVGNYDEESLQSLVAVIRDQVELDPSIQYDRSQVITPRSATTVSYQRDVALEDVALLQAWVLPDDSLATRAKASVMAELAHARFFNELRTEKQLGYAVGVSPVGAGDYAGIGFLIQSSVASLPELKDHFTSFQQGFAEHLDDMSDETFTESKQGVLVSLREQPQNLNQEASRVRADWARENYRFDTREQLIAEVERLTNEDMQAFYRMLLDSDARMQVLVQLRGTKFSDTDFIDIDDAVVVDDIEAFQQQWQGSDD</sequence>
<keyword evidence="16" id="KW-0732">Signal</keyword>
<comment type="cofactor">
    <cofactor evidence="1">
        <name>Zn(2+)</name>
        <dbReference type="ChEBI" id="CHEBI:29105"/>
    </cofactor>
</comment>
<dbReference type="NCBIfam" id="NF011681">
    <property type="entry name" value="PRK15101.1"/>
    <property type="match status" value="1"/>
</dbReference>
<organism evidence="21 23">
    <name type="scientific">Aliidiomarina maris</name>
    <dbReference type="NCBI Taxonomy" id="531312"/>
    <lineage>
        <taxon>Bacteria</taxon>
        <taxon>Pseudomonadati</taxon>
        <taxon>Pseudomonadota</taxon>
        <taxon>Gammaproteobacteria</taxon>
        <taxon>Alteromonadales</taxon>
        <taxon>Idiomarinaceae</taxon>
        <taxon>Aliidiomarina</taxon>
    </lineage>
</organism>
<dbReference type="EMBL" id="PIPK01000002">
    <property type="protein sequence ID" value="RUO27667.1"/>
    <property type="molecule type" value="Genomic_DNA"/>
</dbReference>
<feature type="domain" description="Peptidase M16 middle/third" evidence="19">
    <location>
        <begin position="426"/>
        <end position="701"/>
    </location>
</feature>
<keyword evidence="24" id="KW-1185">Reference proteome</keyword>
<feature type="chain" id="PRO_5016442467" description="Protease 3" evidence="16">
    <location>
        <begin position="37"/>
        <end position="983"/>
    </location>
</feature>